<dbReference type="InterPro" id="IPR036414">
    <property type="entry name" value="YaeB_N_sf"/>
</dbReference>
<name>A0A369BTU2_9BACL</name>
<gene>
    <name evidence="4" type="ORF">DFP94_101626</name>
</gene>
<evidence type="ECO:0000256" key="1">
    <source>
        <dbReference type="ARBA" id="ARBA00022691"/>
    </source>
</evidence>
<dbReference type="GO" id="GO:0032259">
    <property type="term" value="P:methylation"/>
    <property type="evidence" value="ECO:0007669"/>
    <property type="project" value="UniProtKB-KW"/>
</dbReference>
<dbReference type="OrthoDB" id="9799092at2"/>
<keyword evidence="1" id="KW-0949">S-adenosyl-L-methionine</keyword>
<dbReference type="RefSeq" id="WP_114494956.1">
    <property type="nucleotide sequence ID" value="NZ_QPJW01000001.1"/>
</dbReference>
<keyword evidence="5" id="KW-1185">Reference proteome</keyword>
<dbReference type="SUPFAM" id="SSF118196">
    <property type="entry name" value="YaeB-like"/>
    <property type="match status" value="1"/>
</dbReference>
<sequence>MEKLSVNPIGTIKSGHDGTFILVDEKYVPALNGLKGFSHVVVVWWFHEFDNDEARNVMEMQSPYKSSPPSLGTFATRSPFRPNPVALSVVQAIHIDEDQGIIRIPFIDANEGTPVIDLKPYTPSLDRVESPDVPGWCGHWPESLEKSAHFDWAGEFNF</sequence>
<organism evidence="4 5">
    <name type="scientific">Fontibacillus phaseoli</name>
    <dbReference type="NCBI Taxonomy" id="1416533"/>
    <lineage>
        <taxon>Bacteria</taxon>
        <taxon>Bacillati</taxon>
        <taxon>Bacillota</taxon>
        <taxon>Bacilli</taxon>
        <taxon>Bacillales</taxon>
        <taxon>Paenibacillaceae</taxon>
        <taxon>Fontibacillus</taxon>
    </lineage>
</organism>
<dbReference type="Proteomes" id="UP000253090">
    <property type="component" value="Unassembled WGS sequence"/>
</dbReference>
<dbReference type="AlphaFoldDB" id="A0A369BTU2"/>
<feature type="domain" description="TsaA-like" evidence="3">
    <location>
        <begin position="6"/>
        <end position="130"/>
    </location>
</feature>
<evidence type="ECO:0000313" key="5">
    <source>
        <dbReference type="Proteomes" id="UP000253090"/>
    </source>
</evidence>
<reference evidence="4 5" key="1">
    <citation type="submission" date="2018-07" db="EMBL/GenBank/DDBJ databases">
        <title>Genomic Encyclopedia of Type Strains, Phase III (KMG-III): the genomes of soil and plant-associated and newly described type strains.</title>
        <authorList>
            <person name="Whitman W."/>
        </authorList>
    </citation>
    <scope>NUCLEOTIDE SEQUENCE [LARGE SCALE GENOMIC DNA]</scope>
    <source>
        <strain evidence="4 5">CECT 8333</strain>
    </source>
</reference>
<protein>
    <submittedName>
        <fullName evidence="4">tRNA-Thr(GGU) m(6)t(6)A37 methyltransferase TsaA</fullName>
    </submittedName>
</protein>
<dbReference type="PANTHER" id="PTHR12818:SF0">
    <property type="entry name" value="TRNA (ADENINE(37)-N6)-METHYLTRANSFERASE"/>
    <property type="match status" value="1"/>
</dbReference>
<dbReference type="GO" id="GO:0008168">
    <property type="term" value="F:methyltransferase activity"/>
    <property type="evidence" value="ECO:0007669"/>
    <property type="project" value="UniProtKB-KW"/>
</dbReference>
<dbReference type="InterPro" id="IPR036413">
    <property type="entry name" value="YaeB-like_sf"/>
</dbReference>
<dbReference type="CDD" id="cd09281">
    <property type="entry name" value="UPF0066"/>
    <property type="match status" value="1"/>
</dbReference>
<evidence type="ECO:0000313" key="4">
    <source>
        <dbReference type="EMBL" id="RCX23034.1"/>
    </source>
</evidence>
<evidence type="ECO:0000256" key="2">
    <source>
        <dbReference type="ARBA" id="ARBA00033753"/>
    </source>
</evidence>
<proteinExistence type="inferred from homology"/>
<keyword evidence="4" id="KW-0489">Methyltransferase</keyword>
<dbReference type="EMBL" id="QPJW01000001">
    <property type="protein sequence ID" value="RCX23034.1"/>
    <property type="molecule type" value="Genomic_DNA"/>
</dbReference>
<dbReference type="InterPro" id="IPR040372">
    <property type="entry name" value="YaeB-like"/>
</dbReference>
<dbReference type="InterPro" id="IPR023370">
    <property type="entry name" value="TrmO-like_N"/>
</dbReference>
<evidence type="ECO:0000259" key="3">
    <source>
        <dbReference type="PROSITE" id="PS51668"/>
    </source>
</evidence>
<comment type="similarity">
    <text evidence="2">Belongs to the tRNA methyltransferase O family.</text>
</comment>
<accession>A0A369BTU2</accession>
<comment type="caution">
    <text evidence="4">The sequence shown here is derived from an EMBL/GenBank/DDBJ whole genome shotgun (WGS) entry which is preliminary data.</text>
</comment>
<keyword evidence="4" id="KW-0808">Transferase</keyword>
<dbReference type="Gene3D" id="2.40.30.70">
    <property type="entry name" value="YaeB-like"/>
    <property type="match status" value="1"/>
</dbReference>
<dbReference type="Pfam" id="PF01980">
    <property type="entry name" value="TrmO_N"/>
    <property type="match status" value="1"/>
</dbReference>
<dbReference type="PROSITE" id="PS51668">
    <property type="entry name" value="TSAA_2"/>
    <property type="match status" value="1"/>
</dbReference>
<dbReference type="PANTHER" id="PTHR12818">
    <property type="entry name" value="TRNA (ADENINE(37)-N6)-METHYLTRANSFERASE"/>
    <property type="match status" value="1"/>
</dbReference>